<keyword evidence="2" id="KW-1185">Reference proteome</keyword>
<dbReference type="EMBL" id="MU167259">
    <property type="protein sequence ID" value="KAG0146556.1"/>
    <property type="molecule type" value="Genomic_DNA"/>
</dbReference>
<reference evidence="1" key="1">
    <citation type="submission" date="2013-11" db="EMBL/GenBank/DDBJ databases">
        <title>Genome sequence of the fusiform rust pathogen reveals effectors for host alternation and coevolution with pine.</title>
        <authorList>
            <consortium name="DOE Joint Genome Institute"/>
            <person name="Smith K."/>
            <person name="Pendleton A."/>
            <person name="Kubisiak T."/>
            <person name="Anderson C."/>
            <person name="Salamov A."/>
            <person name="Aerts A."/>
            <person name="Riley R."/>
            <person name="Clum A."/>
            <person name="Lindquist E."/>
            <person name="Ence D."/>
            <person name="Campbell M."/>
            <person name="Kronenberg Z."/>
            <person name="Feau N."/>
            <person name="Dhillon B."/>
            <person name="Hamelin R."/>
            <person name="Burleigh J."/>
            <person name="Smith J."/>
            <person name="Yandell M."/>
            <person name="Nelson C."/>
            <person name="Grigoriev I."/>
            <person name="Davis J."/>
        </authorList>
    </citation>
    <scope>NUCLEOTIDE SEQUENCE</scope>
    <source>
        <strain evidence="1">G11</strain>
    </source>
</reference>
<evidence type="ECO:0000313" key="2">
    <source>
        <dbReference type="Proteomes" id="UP000886653"/>
    </source>
</evidence>
<dbReference type="OrthoDB" id="2505730at2759"/>
<dbReference type="AlphaFoldDB" id="A0A9P6TBR6"/>
<protein>
    <submittedName>
        <fullName evidence="1">Uncharacterized protein</fullName>
    </submittedName>
</protein>
<organism evidence="1 2">
    <name type="scientific">Cronartium quercuum f. sp. fusiforme G11</name>
    <dbReference type="NCBI Taxonomy" id="708437"/>
    <lineage>
        <taxon>Eukaryota</taxon>
        <taxon>Fungi</taxon>
        <taxon>Dikarya</taxon>
        <taxon>Basidiomycota</taxon>
        <taxon>Pucciniomycotina</taxon>
        <taxon>Pucciniomycetes</taxon>
        <taxon>Pucciniales</taxon>
        <taxon>Coleosporiaceae</taxon>
        <taxon>Cronartium</taxon>
    </lineage>
</organism>
<accession>A0A9P6TBR6</accession>
<proteinExistence type="predicted"/>
<gene>
    <name evidence="1" type="ORF">CROQUDRAFT_92531</name>
</gene>
<comment type="caution">
    <text evidence="1">The sequence shown here is derived from an EMBL/GenBank/DDBJ whole genome shotgun (WGS) entry which is preliminary data.</text>
</comment>
<name>A0A9P6TBR6_9BASI</name>
<evidence type="ECO:0000313" key="1">
    <source>
        <dbReference type="EMBL" id="KAG0146556.1"/>
    </source>
</evidence>
<dbReference type="Proteomes" id="UP000886653">
    <property type="component" value="Unassembled WGS sequence"/>
</dbReference>
<sequence length="59" mass="6435">MKDSPTVSCFIITKQEDLCIKTAAQFKAANDTCMSASVKKACDDSGLFGMGYWHDIPKS</sequence>